<keyword evidence="2" id="KW-0472">Membrane</keyword>
<comment type="caution">
    <text evidence="4">The sequence shown here is derived from an EMBL/GenBank/DDBJ whole genome shotgun (WGS) entry which is preliminary data.</text>
</comment>
<evidence type="ECO:0000259" key="3">
    <source>
        <dbReference type="Pfam" id="PF01734"/>
    </source>
</evidence>
<sequence>MTQAQIQSWQQSYKPYKRCMVLGGGGFRFGIYIGMYAALRQAGRAPDVLLASCGGAIAATIIHNLPEPQAQRDWLSSPEMYQFWCSLKSTQRADLMGSLMRAAKRKLSTARAPVIPDLFGDYLFEIPSHLPFPPATGTPEVDVAIIGGKLLFNESQVGQPRAGRKLFAQTVFCGEQAAALLHNMKSPLSDTRWGQHAVAHDLLVDGSVPLTDAARISIADMIYFRCQQHRGQEYIGGVLDLFPVEIARRLGAEVVMEFKEAFDQVFAIPAWRSVLGIDGNARLRYANTHLADMRIDTSDVSLVLAKQQLQQKLDWRRNRIELAMPPTYDTFVQHMNDQWQYGYDRALEALSHAPGKHPAIRRATRNSKPLRSV</sequence>
<keyword evidence="2" id="KW-0812">Transmembrane</keyword>
<proteinExistence type="predicted"/>
<feature type="transmembrane region" description="Helical" evidence="2">
    <location>
        <begin position="20"/>
        <end position="39"/>
    </location>
</feature>
<gene>
    <name evidence="4" type="ORF">L1274_006364</name>
</gene>
<dbReference type="InterPro" id="IPR002641">
    <property type="entry name" value="PNPLA_dom"/>
</dbReference>
<protein>
    <submittedName>
        <fullName evidence="4">Acylesterase/phospholipase RssA</fullName>
    </submittedName>
</protein>
<keyword evidence="1" id="KW-0443">Lipid metabolism</keyword>
<keyword evidence="5" id="KW-1185">Reference proteome</keyword>
<evidence type="ECO:0000256" key="2">
    <source>
        <dbReference type="SAM" id="Phobius"/>
    </source>
</evidence>
<dbReference type="Pfam" id="PF01734">
    <property type="entry name" value="Patatin"/>
    <property type="match status" value="1"/>
</dbReference>
<dbReference type="EMBL" id="JALJZU010000023">
    <property type="protein sequence ID" value="MCP2012596.1"/>
    <property type="molecule type" value="Genomic_DNA"/>
</dbReference>
<evidence type="ECO:0000313" key="5">
    <source>
        <dbReference type="Proteomes" id="UP001162889"/>
    </source>
</evidence>
<dbReference type="Gene3D" id="3.40.1090.10">
    <property type="entry name" value="Cytosolic phospholipase A2 catalytic domain"/>
    <property type="match status" value="1"/>
</dbReference>
<reference evidence="4" key="1">
    <citation type="submission" date="2022-03" db="EMBL/GenBank/DDBJ databases">
        <title>Genome Encyclopedia of Bacteria and Archaea VI: Functional Genomics of Type Strains.</title>
        <authorList>
            <person name="Whitman W."/>
        </authorList>
    </citation>
    <scope>NUCLEOTIDE SEQUENCE</scope>
    <source>
        <strain evidence="4">HSC-15S17</strain>
    </source>
</reference>
<evidence type="ECO:0000256" key="1">
    <source>
        <dbReference type="ARBA" id="ARBA00023098"/>
    </source>
</evidence>
<dbReference type="InterPro" id="IPR016035">
    <property type="entry name" value="Acyl_Trfase/lysoPLipase"/>
</dbReference>
<keyword evidence="2" id="KW-1133">Transmembrane helix</keyword>
<dbReference type="SUPFAM" id="SSF52151">
    <property type="entry name" value="FabD/lysophospholipase-like"/>
    <property type="match status" value="1"/>
</dbReference>
<accession>A0ABT1GW06</accession>
<dbReference type="Proteomes" id="UP001162889">
    <property type="component" value="Unassembled WGS sequence"/>
</dbReference>
<evidence type="ECO:0000313" key="4">
    <source>
        <dbReference type="EMBL" id="MCP2012596.1"/>
    </source>
</evidence>
<organism evidence="4 5">
    <name type="scientific">Duganella violaceipulchra</name>
    <dbReference type="NCBI Taxonomy" id="2849652"/>
    <lineage>
        <taxon>Bacteria</taxon>
        <taxon>Pseudomonadati</taxon>
        <taxon>Pseudomonadota</taxon>
        <taxon>Betaproteobacteria</taxon>
        <taxon>Burkholderiales</taxon>
        <taxon>Oxalobacteraceae</taxon>
        <taxon>Telluria group</taxon>
        <taxon>Duganella</taxon>
    </lineage>
</organism>
<dbReference type="RefSeq" id="WP_229225217.1">
    <property type="nucleotide sequence ID" value="NZ_JAHTGR010000031.1"/>
</dbReference>
<name>A0ABT1GW06_9BURK</name>
<feature type="domain" description="PNPLA" evidence="3">
    <location>
        <begin position="20"/>
        <end position="247"/>
    </location>
</feature>